<evidence type="ECO:0000313" key="3">
    <source>
        <dbReference type="Proteomes" id="UP000016932"/>
    </source>
</evidence>
<feature type="region of interest" description="Disordered" evidence="1">
    <location>
        <begin position="1"/>
        <end position="130"/>
    </location>
</feature>
<dbReference type="EMBL" id="KB446555">
    <property type="protein sequence ID" value="EME89579.1"/>
    <property type="molecule type" value="Genomic_DNA"/>
</dbReference>
<feature type="compositionally biased region" description="Acidic residues" evidence="1">
    <location>
        <begin position="267"/>
        <end position="278"/>
    </location>
</feature>
<dbReference type="VEuPathDB" id="FungiDB:MYCFIDRAFT_193465"/>
<dbReference type="KEGG" id="pfj:MYCFIDRAFT_193465"/>
<evidence type="ECO:0000256" key="1">
    <source>
        <dbReference type="SAM" id="MobiDB-lite"/>
    </source>
</evidence>
<accession>N1Q9M9</accession>
<dbReference type="OrthoDB" id="3650273at2759"/>
<dbReference type="AlphaFoldDB" id="N1Q9M9"/>
<dbReference type="HOGENOM" id="CLU_947058_0_0_1"/>
<dbReference type="GeneID" id="19335329"/>
<dbReference type="RefSeq" id="XP_007922151.1">
    <property type="nucleotide sequence ID" value="XM_007923960.1"/>
</dbReference>
<dbReference type="Proteomes" id="UP000016932">
    <property type="component" value="Unassembled WGS sequence"/>
</dbReference>
<reference evidence="2 3" key="1">
    <citation type="journal article" date="2012" name="PLoS Pathog.">
        <title>Diverse lifestyles and strategies of plant pathogenesis encoded in the genomes of eighteen Dothideomycetes fungi.</title>
        <authorList>
            <person name="Ohm R.A."/>
            <person name="Feau N."/>
            <person name="Henrissat B."/>
            <person name="Schoch C.L."/>
            <person name="Horwitz B.A."/>
            <person name="Barry K.W."/>
            <person name="Condon B.J."/>
            <person name="Copeland A.C."/>
            <person name="Dhillon B."/>
            <person name="Glaser F."/>
            <person name="Hesse C.N."/>
            <person name="Kosti I."/>
            <person name="LaButti K."/>
            <person name="Lindquist E.A."/>
            <person name="Lucas S."/>
            <person name="Salamov A.A."/>
            <person name="Bradshaw R.E."/>
            <person name="Ciuffetti L."/>
            <person name="Hamelin R.C."/>
            <person name="Kema G.H.J."/>
            <person name="Lawrence C."/>
            <person name="Scott J.A."/>
            <person name="Spatafora J.W."/>
            <person name="Turgeon B.G."/>
            <person name="de Wit P.J.G.M."/>
            <person name="Zhong S."/>
            <person name="Goodwin S.B."/>
            <person name="Grigoriev I.V."/>
        </authorList>
    </citation>
    <scope>NUCLEOTIDE SEQUENCE [LARGE SCALE GENOMIC DNA]</scope>
    <source>
        <strain evidence="2 3">CIRAD86</strain>
    </source>
</reference>
<feature type="region of interest" description="Disordered" evidence="1">
    <location>
        <begin position="265"/>
        <end position="294"/>
    </location>
</feature>
<evidence type="ECO:0000313" key="2">
    <source>
        <dbReference type="EMBL" id="EME89579.1"/>
    </source>
</evidence>
<dbReference type="eggNOG" id="ENOG502R152">
    <property type="taxonomic scope" value="Eukaryota"/>
</dbReference>
<name>N1Q9M9_PSEFD</name>
<proteinExistence type="predicted"/>
<gene>
    <name evidence="2" type="ORF">MYCFIDRAFT_193465</name>
</gene>
<feature type="compositionally biased region" description="Basic residues" evidence="1">
    <location>
        <begin position="90"/>
        <end position="111"/>
    </location>
</feature>
<organism evidence="2 3">
    <name type="scientific">Pseudocercospora fijiensis (strain CIRAD86)</name>
    <name type="common">Black leaf streak disease fungus</name>
    <name type="synonym">Mycosphaerella fijiensis</name>
    <dbReference type="NCBI Taxonomy" id="383855"/>
    <lineage>
        <taxon>Eukaryota</taxon>
        <taxon>Fungi</taxon>
        <taxon>Dikarya</taxon>
        <taxon>Ascomycota</taxon>
        <taxon>Pezizomycotina</taxon>
        <taxon>Dothideomycetes</taxon>
        <taxon>Dothideomycetidae</taxon>
        <taxon>Mycosphaerellales</taxon>
        <taxon>Mycosphaerellaceae</taxon>
        <taxon>Pseudocercospora</taxon>
    </lineage>
</organism>
<protein>
    <submittedName>
        <fullName evidence="2">Uncharacterized protein</fullName>
    </submittedName>
</protein>
<feature type="compositionally biased region" description="Low complexity" evidence="1">
    <location>
        <begin position="70"/>
        <end position="84"/>
    </location>
</feature>
<feature type="compositionally biased region" description="Polar residues" evidence="1">
    <location>
        <begin position="39"/>
        <end position="69"/>
    </location>
</feature>
<sequence length="294" mass="32491">MTKRKAEEVEAGSSDQLSKVAKLSQKESQPDSINEADALNTSTTSNAGPNGDTTNTESPPDETTPNSPQADSTTLTTAEATDTDPIPPKPKGKKKATPVKTKPKPTRKTTRSKTETPPSPPPPSKPKRINKTLKSKIKTLLTYLETNPPPPLSRTTLEIPKPHLLAALMTMRQDYEIGDPKWADLQTDVGEAVIEEFEAPTGTLGFMTEWVVLDLRVKTEIEKMVEGKVEGWGLEDVRFLEVEVEMVGRRREGEAAWRFFESVEDVRSEDEDEDEDEGEGRRFGVCPMPAAEVF</sequence>
<keyword evidence="3" id="KW-1185">Reference proteome</keyword>